<gene>
    <name evidence="2" type="ORF">ETAA8_29120</name>
</gene>
<sequence length="164" mass="17417" precursor="true">MKSFYSKCLVALAVFACVALALRADAQNDGKKAKKMPDPTAAMAKKLEAAELTADQKAKYEIVAKEHAPRLKAAQDKVNGLLTADQVKAKQEAMKAAKAAGKKGKEAADAVNEALKLTDDQKKTMVDADKELREAQAAFNTAVAAILTDAQKTTTKIGAGKKKK</sequence>
<accession>A0A517YC84</accession>
<proteinExistence type="predicted"/>
<name>A0A517YC84_9BACT</name>
<keyword evidence="1" id="KW-0732">Signal</keyword>
<protein>
    <submittedName>
        <fullName evidence="2">LTXXQ motif protein</fullName>
    </submittedName>
</protein>
<dbReference type="KEGG" id="aagg:ETAA8_29120"/>
<evidence type="ECO:0000313" key="2">
    <source>
        <dbReference type="EMBL" id="QDU27821.1"/>
    </source>
</evidence>
<organism evidence="2 3">
    <name type="scientific">Anatilimnocola aggregata</name>
    <dbReference type="NCBI Taxonomy" id="2528021"/>
    <lineage>
        <taxon>Bacteria</taxon>
        <taxon>Pseudomonadati</taxon>
        <taxon>Planctomycetota</taxon>
        <taxon>Planctomycetia</taxon>
        <taxon>Pirellulales</taxon>
        <taxon>Pirellulaceae</taxon>
        <taxon>Anatilimnocola</taxon>
    </lineage>
</organism>
<keyword evidence="3" id="KW-1185">Reference proteome</keyword>
<evidence type="ECO:0000313" key="3">
    <source>
        <dbReference type="Proteomes" id="UP000315017"/>
    </source>
</evidence>
<evidence type="ECO:0000256" key="1">
    <source>
        <dbReference type="SAM" id="SignalP"/>
    </source>
</evidence>
<dbReference type="RefSeq" id="WP_145089081.1">
    <property type="nucleotide sequence ID" value="NZ_CP036274.1"/>
</dbReference>
<feature type="signal peptide" evidence="1">
    <location>
        <begin position="1"/>
        <end position="26"/>
    </location>
</feature>
<reference evidence="2 3" key="1">
    <citation type="submission" date="2019-02" db="EMBL/GenBank/DDBJ databases">
        <title>Deep-cultivation of Planctomycetes and their phenomic and genomic characterization uncovers novel biology.</title>
        <authorList>
            <person name="Wiegand S."/>
            <person name="Jogler M."/>
            <person name="Boedeker C."/>
            <person name="Pinto D."/>
            <person name="Vollmers J."/>
            <person name="Rivas-Marin E."/>
            <person name="Kohn T."/>
            <person name="Peeters S.H."/>
            <person name="Heuer A."/>
            <person name="Rast P."/>
            <person name="Oberbeckmann S."/>
            <person name="Bunk B."/>
            <person name="Jeske O."/>
            <person name="Meyerdierks A."/>
            <person name="Storesund J.E."/>
            <person name="Kallscheuer N."/>
            <person name="Luecker S."/>
            <person name="Lage O.M."/>
            <person name="Pohl T."/>
            <person name="Merkel B.J."/>
            <person name="Hornburger P."/>
            <person name="Mueller R.-W."/>
            <person name="Bruemmer F."/>
            <person name="Labrenz M."/>
            <person name="Spormann A.M."/>
            <person name="Op den Camp H."/>
            <person name="Overmann J."/>
            <person name="Amann R."/>
            <person name="Jetten M.S.M."/>
            <person name="Mascher T."/>
            <person name="Medema M.H."/>
            <person name="Devos D.P."/>
            <person name="Kaster A.-K."/>
            <person name="Ovreas L."/>
            <person name="Rohde M."/>
            <person name="Galperin M.Y."/>
            <person name="Jogler C."/>
        </authorList>
    </citation>
    <scope>NUCLEOTIDE SEQUENCE [LARGE SCALE GENOMIC DNA]</scope>
    <source>
        <strain evidence="2 3">ETA_A8</strain>
    </source>
</reference>
<dbReference type="Proteomes" id="UP000315017">
    <property type="component" value="Chromosome"/>
</dbReference>
<dbReference type="EMBL" id="CP036274">
    <property type="protein sequence ID" value="QDU27821.1"/>
    <property type="molecule type" value="Genomic_DNA"/>
</dbReference>
<dbReference type="AlphaFoldDB" id="A0A517YC84"/>
<feature type="chain" id="PRO_5022046518" evidence="1">
    <location>
        <begin position="27"/>
        <end position="164"/>
    </location>
</feature>